<dbReference type="Proteomes" id="UP000176815">
    <property type="component" value="Unassembled WGS sequence"/>
</dbReference>
<evidence type="ECO:0008006" key="3">
    <source>
        <dbReference type="Google" id="ProtNLM"/>
    </source>
</evidence>
<name>A0A1F4X400_UNCKA</name>
<evidence type="ECO:0000313" key="1">
    <source>
        <dbReference type="EMBL" id="OGC76444.1"/>
    </source>
</evidence>
<organism evidence="1 2">
    <name type="scientific">candidate division WWE3 bacterium RIFOXYD1_FULL_39_9</name>
    <dbReference type="NCBI Taxonomy" id="1802649"/>
    <lineage>
        <taxon>Bacteria</taxon>
        <taxon>Katanobacteria</taxon>
    </lineage>
</organism>
<dbReference type="AlphaFoldDB" id="A0A1F4X400"/>
<accession>A0A1F4X400</accession>
<gene>
    <name evidence="1" type="ORF">A2619_00020</name>
</gene>
<reference evidence="1 2" key="1">
    <citation type="journal article" date="2016" name="Nat. Commun.">
        <title>Thousands of microbial genomes shed light on interconnected biogeochemical processes in an aquifer system.</title>
        <authorList>
            <person name="Anantharaman K."/>
            <person name="Brown C.T."/>
            <person name="Hug L.A."/>
            <person name="Sharon I."/>
            <person name="Castelle C.J."/>
            <person name="Probst A.J."/>
            <person name="Thomas B.C."/>
            <person name="Singh A."/>
            <person name="Wilkins M.J."/>
            <person name="Karaoz U."/>
            <person name="Brodie E.L."/>
            <person name="Williams K.H."/>
            <person name="Hubbard S.S."/>
            <person name="Banfield J.F."/>
        </authorList>
    </citation>
    <scope>NUCLEOTIDE SEQUENCE [LARGE SCALE GENOMIC DNA]</scope>
</reference>
<comment type="caution">
    <text evidence="1">The sequence shown here is derived from an EMBL/GenBank/DDBJ whole genome shotgun (WGS) entry which is preliminary data.</text>
</comment>
<protein>
    <recommendedName>
        <fullName evidence="3">Ribbon-helix-helix protein CopG domain-containing protein</fullName>
    </recommendedName>
</protein>
<dbReference type="EMBL" id="MEWG01000043">
    <property type="protein sequence ID" value="OGC76444.1"/>
    <property type="molecule type" value="Genomic_DNA"/>
</dbReference>
<proteinExistence type="predicted"/>
<evidence type="ECO:0000313" key="2">
    <source>
        <dbReference type="Proteomes" id="UP000176815"/>
    </source>
</evidence>
<sequence>MPNMTLSIPEEIHEAMKKHKEIRWSEIARNSIMEHVKKLEIMDKITSKSRLTMKDVMEIDKKIKSSMAKELRLK</sequence>